<keyword evidence="1" id="KW-1133">Transmembrane helix</keyword>
<accession>A0ABT8HIB6</accession>
<gene>
    <name evidence="2" type="ORF">QYF68_22140</name>
</gene>
<keyword evidence="1" id="KW-0812">Transmembrane</keyword>
<dbReference type="EMBL" id="JAUHTC010000075">
    <property type="protein sequence ID" value="MDN4520501.1"/>
    <property type="molecule type" value="Genomic_DNA"/>
</dbReference>
<sequence>MLIVAIGTALFGLTDGLALQLAALLFFGLGFAPALSALYFMVSREIDEQSATEAFGWLNSGALVGGALVARTVGPLHGRVDAIPVRSESCTTS</sequence>
<keyword evidence="1" id="KW-0472">Membrane</keyword>
<dbReference type="RefSeq" id="WP_301161657.1">
    <property type="nucleotide sequence ID" value="NZ_JAUHTC010000075.1"/>
</dbReference>
<name>A0ABT8HIB6_MYCAO</name>
<organism evidence="2 3">
    <name type="scientific">Mycolicibacterium austroafricanum</name>
    <name type="common">Mycobacterium austroafricanum</name>
    <dbReference type="NCBI Taxonomy" id="39687"/>
    <lineage>
        <taxon>Bacteria</taxon>
        <taxon>Bacillati</taxon>
        <taxon>Actinomycetota</taxon>
        <taxon>Actinomycetes</taxon>
        <taxon>Mycobacteriales</taxon>
        <taxon>Mycobacteriaceae</taxon>
        <taxon>Mycolicibacterium</taxon>
    </lineage>
</organism>
<evidence type="ECO:0000313" key="3">
    <source>
        <dbReference type="Proteomes" id="UP001172687"/>
    </source>
</evidence>
<evidence type="ECO:0000313" key="2">
    <source>
        <dbReference type="EMBL" id="MDN4520501.1"/>
    </source>
</evidence>
<proteinExistence type="predicted"/>
<reference evidence="2" key="1">
    <citation type="submission" date="2023-07" db="EMBL/GenBank/DDBJ databases">
        <title>Degradation of tert-butanol by M. austroafricanum TBA100.</title>
        <authorList>
            <person name="Helbich S."/>
            <person name="Vainshtein Y."/>
        </authorList>
    </citation>
    <scope>NUCLEOTIDE SEQUENCE</scope>
    <source>
        <strain evidence="2">TBA100</strain>
    </source>
</reference>
<feature type="transmembrane region" description="Helical" evidence="1">
    <location>
        <begin position="17"/>
        <end position="42"/>
    </location>
</feature>
<keyword evidence="3" id="KW-1185">Reference proteome</keyword>
<dbReference type="Proteomes" id="UP001172687">
    <property type="component" value="Unassembled WGS sequence"/>
</dbReference>
<protein>
    <recommendedName>
        <fullName evidence="4">Major facilitator superfamily (MFS) profile domain-containing protein</fullName>
    </recommendedName>
</protein>
<dbReference type="Gene3D" id="1.20.1250.20">
    <property type="entry name" value="MFS general substrate transporter like domains"/>
    <property type="match status" value="1"/>
</dbReference>
<comment type="caution">
    <text evidence="2">The sequence shown here is derived from an EMBL/GenBank/DDBJ whole genome shotgun (WGS) entry which is preliminary data.</text>
</comment>
<evidence type="ECO:0000256" key="1">
    <source>
        <dbReference type="SAM" id="Phobius"/>
    </source>
</evidence>
<dbReference type="InterPro" id="IPR036259">
    <property type="entry name" value="MFS_trans_sf"/>
</dbReference>
<dbReference type="SUPFAM" id="SSF103473">
    <property type="entry name" value="MFS general substrate transporter"/>
    <property type="match status" value="1"/>
</dbReference>
<evidence type="ECO:0008006" key="4">
    <source>
        <dbReference type="Google" id="ProtNLM"/>
    </source>
</evidence>